<dbReference type="RefSeq" id="WP_226592807.1">
    <property type="nucleotide sequence ID" value="NZ_BLAY01000246.1"/>
</dbReference>
<name>A0AAV3XPA5_9CYAN</name>
<gene>
    <name evidence="1" type="ORF">MiSe_85400</name>
</gene>
<reference evidence="1" key="1">
    <citation type="submission" date="2019-10" db="EMBL/GenBank/DDBJ databases">
        <title>Draft genome sequece of Microseira wollei NIES-4236.</title>
        <authorList>
            <person name="Yamaguchi H."/>
            <person name="Suzuki S."/>
            <person name="Kawachi M."/>
        </authorList>
    </citation>
    <scope>NUCLEOTIDE SEQUENCE</scope>
    <source>
        <strain evidence="1">NIES-4236</strain>
    </source>
</reference>
<comment type="caution">
    <text evidence="1">The sequence shown here is derived from an EMBL/GenBank/DDBJ whole genome shotgun (WGS) entry which is preliminary data.</text>
</comment>
<dbReference type="EMBL" id="BLAY01000246">
    <property type="protein sequence ID" value="GET43715.1"/>
    <property type="molecule type" value="Genomic_DNA"/>
</dbReference>
<dbReference type="Proteomes" id="UP001050975">
    <property type="component" value="Unassembled WGS sequence"/>
</dbReference>
<keyword evidence="2" id="KW-1185">Reference proteome</keyword>
<accession>A0AAV3XPA5</accession>
<proteinExistence type="predicted"/>
<organism evidence="1 2">
    <name type="scientific">Microseira wollei NIES-4236</name>
    <dbReference type="NCBI Taxonomy" id="2530354"/>
    <lineage>
        <taxon>Bacteria</taxon>
        <taxon>Bacillati</taxon>
        <taxon>Cyanobacteriota</taxon>
        <taxon>Cyanophyceae</taxon>
        <taxon>Oscillatoriophycideae</taxon>
        <taxon>Aerosakkonematales</taxon>
        <taxon>Aerosakkonemataceae</taxon>
        <taxon>Microseira</taxon>
    </lineage>
</organism>
<evidence type="ECO:0000313" key="2">
    <source>
        <dbReference type="Proteomes" id="UP001050975"/>
    </source>
</evidence>
<evidence type="ECO:0000313" key="1">
    <source>
        <dbReference type="EMBL" id="GET43715.1"/>
    </source>
</evidence>
<protein>
    <submittedName>
        <fullName evidence="1">Uncharacterized protein</fullName>
    </submittedName>
</protein>
<dbReference type="AlphaFoldDB" id="A0AAV3XPA5"/>
<sequence length="168" mass="19662">MIREIRINYIFADDPTWEKLMLACDELGWNKSTIVKQCLHGFFRRDGEFYANAGILDAQYRGMSEEEYFKTLRDRLEEDLPRYQQGRPGFGVSPIDPIEPIPTDPGYKRSYNTIGLSAYNYVLLKVARIVDGGSMIQTISRMIVKHLNDNWETAYQPQIDRDHRCKFK</sequence>